<organism evidence="2 3">
    <name type="scientific">Propionispira arboris</name>
    <dbReference type="NCBI Taxonomy" id="84035"/>
    <lineage>
        <taxon>Bacteria</taxon>
        <taxon>Bacillati</taxon>
        <taxon>Bacillota</taxon>
        <taxon>Negativicutes</taxon>
        <taxon>Selenomonadales</taxon>
        <taxon>Selenomonadaceae</taxon>
        <taxon>Propionispira</taxon>
    </lineage>
</organism>
<feature type="domain" description="YgjP-like metallopeptidase" evidence="1">
    <location>
        <begin position="21"/>
        <end position="230"/>
    </location>
</feature>
<name>A0A1H6XPK9_9FIRM</name>
<accession>A0A1H6XPK9</accession>
<dbReference type="Proteomes" id="UP000199662">
    <property type="component" value="Unassembled WGS sequence"/>
</dbReference>
<keyword evidence="3" id="KW-1185">Reference proteome</keyword>
<evidence type="ECO:0000313" key="3">
    <source>
        <dbReference type="Proteomes" id="UP000199662"/>
    </source>
</evidence>
<dbReference type="InterPro" id="IPR053136">
    <property type="entry name" value="UTP_pyrophosphatase-like"/>
</dbReference>
<dbReference type="CDD" id="cd07344">
    <property type="entry name" value="M48_yhfN_like"/>
    <property type="match status" value="1"/>
</dbReference>
<dbReference type="PANTHER" id="PTHR30399:SF1">
    <property type="entry name" value="UTP PYROPHOSPHATASE"/>
    <property type="match status" value="1"/>
</dbReference>
<proteinExistence type="predicted"/>
<evidence type="ECO:0000259" key="1">
    <source>
        <dbReference type="Pfam" id="PF01863"/>
    </source>
</evidence>
<dbReference type="InterPro" id="IPR002725">
    <property type="entry name" value="YgjP-like_metallopeptidase"/>
</dbReference>
<dbReference type="AlphaFoldDB" id="A0A1H6XPK9"/>
<dbReference type="Pfam" id="PF01863">
    <property type="entry name" value="YgjP-like"/>
    <property type="match status" value="1"/>
</dbReference>
<dbReference type="RefSeq" id="WP_091830210.1">
    <property type="nucleotide sequence ID" value="NZ_FNZK01000005.1"/>
</dbReference>
<dbReference type="Gene3D" id="3.30.2010.10">
    <property type="entry name" value="Metalloproteases ('zincins'), catalytic domain"/>
    <property type="match status" value="1"/>
</dbReference>
<sequence>MASISIKQHIYQYTLQRQVRKTLQLQLTAIDTLSIKAPKSINLDVILAFIQQKADWIQQKNNILQKQPLTEASPLNDLKDGSILLFKGNETILRVKSTYCKPAITLAAQELCVNLYAPRPQDLRACLKTWFILQAKKILLQKTQFWCQRLNTNVGKITIREQKTRWGSCSSLGNINYNWRIIMAPEKTIDYLVIHEVSHRHYMNHSKEFWHLVQSHQPDYAKHKLWLKQHSHEIFQII</sequence>
<reference evidence="3" key="1">
    <citation type="submission" date="2016-10" db="EMBL/GenBank/DDBJ databases">
        <authorList>
            <person name="Varghese N."/>
            <person name="Submissions S."/>
        </authorList>
    </citation>
    <scope>NUCLEOTIDE SEQUENCE [LARGE SCALE GENOMIC DNA]</scope>
    <source>
        <strain evidence="3">DSM 2179</strain>
    </source>
</reference>
<gene>
    <name evidence="2" type="ORF">SAMN05660742_10557</name>
</gene>
<dbReference type="EMBL" id="FNZK01000005">
    <property type="protein sequence ID" value="SEJ26770.1"/>
    <property type="molecule type" value="Genomic_DNA"/>
</dbReference>
<dbReference type="STRING" id="84035.SAMN05660742_10557"/>
<dbReference type="PANTHER" id="PTHR30399">
    <property type="entry name" value="UNCHARACTERIZED PROTEIN YGJP"/>
    <property type="match status" value="1"/>
</dbReference>
<protein>
    <recommendedName>
        <fullName evidence="1">YgjP-like metallopeptidase domain-containing protein</fullName>
    </recommendedName>
</protein>
<evidence type="ECO:0000313" key="2">
    <source>
        <dbReference type="EMBL" id="SEJ26770.1"/>
    </source>
</evidence>